<keyword evidence="2" id="KW-1185">Reference proteome</keyword>
<gene>
    <name evidence="1" type="ORF">PACLA_8A082600</name>
</gene>
<evidence type="ECO:0000313" key="1">
    <source>
        <dbReference type="EMBL" id="CAB3986400.1"/>
    </source>
</evidence>
<dbReference type="InterPro" id="IPR008042">
    <property type="entry name" value="Retrotrans_Pao"/>
</dbReference>
<reference evidence="1" key="1">
    <citation type="submission" date="2020-04" db="EMBL/GenBank/DDBJ databases">
        <authorList>
            <person name="Alioto T."/>
            <person name="Alioto T."/>
            <person name="Gomez Garrido J."/>
        </authorList>
    </citation>
    <scope>NUCLEOTIDE SEQUENCE</scope>
    <source>
        <strain evidence="1">A484AB</strain>
    </source>
</reference>
<accession>A0A6S7GP20</accession>
<comment type="caution">
    <text evidence="1">The sequence shown here is derived from an EMBL/GenBank/DDBJ whole genome shotgun (WGS) entry which is preliminary data.</text>
</comment>
<sequence>MAGTEEFETYTLDDGSVVSLCDSNLVDFQDFSIPRFFKLNLKEELYSVRLHCLSDASRPDYGAVLYLRIVDVDGLLNVSFVVGKSRESSRYAIAQSIVSHHLLGRIGLMEVVQTYPNQCKRQFKVDIEDDFEES</sequence>
<name>A0A6S7GP20_PARCT</name>
<dbReference type="Proteomes" id="UP001152795">
    <property type="component" value="Unassembled WGS sequence"/>
</dbReference>
<protein>
    <submittedName>
        <fullName evidence="1">Uncharacterized protein</fullName>
    </submittedName>
</protein>
<dbReference type="AlphaFoldDB" id="A0A6S7GP20"/>
<organism evidence="1 2">
    <name type="scientific">Paramuricea clavata</name>
    <name type="common">Red gorgonian</name>
    <name type="synonym">Violescent sea-whip</name>
    <dbReference type="NCBI Taxonomy" id="317549"/>
    <lineage>
        <taxon>Eukaryota</taxon>
        <taxon>Metazoa</taxon>
        <taxon>Cnidaria</taxon>
        <taxon>Anthozoa</taxon>
        <taxon>Octocorallia</taxon>
        <taxon>Malacalcyonacea</taxon>
        <taxon>Plexauridae</taxon>
        <taxon>Paramuricea</taxon>
    </lineage>
</organism>
<dbReference type="EMBL" id="CACRXK020001010">
    <property type="protein sequence ID" value="CAB3986400.1"/>
    <property type="molecule type" value="Genomic_DNA"/>
</dbReference>
<evidence type="ECO:0000313" key="2">
    <source>
        <dbReference type="Proteomes" id="UP001152795"/>
    </source>
</evidence>
<dbReference type="Pfam" id="PF05380">
    <property type="entry name" value="Peptidase_A17"/>
    <property type="match status" value="1"/>
</dbReference>
<proteinExistence type="predicted"/>